<gene>
    <name evidence="1" type="ORF">EGR_00269</name>
</gene>
<evidence type="ECO:0000313" key="1">
    <source>
        <dbReference type="EMBL" id="EUB65000.1"/>
    </source>
</evidence>
<protein>
    <submittedName>
        <fullName evidence="1">Uncharacterized protein</fullName>
    </submittedName>
</protein>
<dbReference type="Proteomes" id="UP000019149">
    <property type="component" value="Unassembled WGS sequence"/>
</dbReference>
<sequence length="249" mass="27661">MKAATSVDVLLLPTDYCLERCGFFRVAREKSLMTKWRCRKQEQSCCTSVTMYKGEGEGLEDGGLKDVRCQNNSNKVAAMVDENLSEIFNVIFGSTTAGELRNLCSLGFIIGVWIFLMANCWKNCKNHWNLNRVLFIENALNVKNKSSTHIEISFNHSNAAILELANQYIQCGSIGYAGGEMFNLLNNLTDHCIQIEGNISSGPPYCAENVVESFSSGMYTEDLFILVGGVLQDAVTSLPLFELLTFSDI</sequence>
<dbReference type="OrthoDB" id="5959761at2759"/>
<dbReference type="KEGG" id="egl:EGR_00269"/>
<accession>W6UTN8</accession>
<proteinExistence type="predicted"/>
<dbReference type="EMBL" id="APAU02000001">
    <property type="protein sequence ID" value="EUB65000.1"/>
    <property type="molecule type" value="Genomic_DNA"/>
</dbReference>
<dbReference type="RefSeq" id="XP_024356196.1">
    <property type="nucleotide sequence ID" value="XM_024489518.1"/>
</dbReference>
<dbReference type="AlphaFoldDB" id="W6UTN8"/>
<organism evidence="1 2">
    <name type="scientific">Echinococcus granulosus</name>
    <name type="common">Hydatid tapeworm</name>
    <dbReference type="NCBI Taxonomy" id="6210"/>
    <lineage>
        <taxon>Eukaryota</taxon>
        <taxon>Metazoa</taxon>
        <taxon>Spiralia</taxon>
        <taxon>Lophotrochozoa</taxon>
        <taxon>Platyhelminthes</taxon>
        <taxon>Cestoda</taxon>
        <taxon>Eucestoda</taxon>
        <taxon>Cyclophyllidea</taxon>
        <taxon>Taeniidae</taxon>
        <taxon>Echinococcus</taxon>
        <taxon>Echinococcus granulosus group</taxon>
    </lineage>
</organism>
<evidence type="ECO:0000313" key="2">
    <source>
        <dbReference type="Proteomes" id="UP000019149"/>
    </source>
</evidence>
<keyword evidence="2" id="KW-1185">Reference proteome</keyword>
<reference evidence="1 2" key="1">
    <citation type="journal article" date="2013" name="Nat. Genet.">
        <title>The genome of the hydatid tapeworm Echinococcus granulosus.</title>
        <authorList>
            <person name="Zheng H."/>
            <person name="Zhang W."/>
            <person name="Zhang L."/>
            <person name="Zhang Z."/>
            <person name="Li J."/>
            <person name="Lu G."/>
            <person name="Zhu Y."/>
            <person name="Wang Y."/>
            <person name="Huang Y."/>
            <person name="Liu J."/>
            <person name="Kang H."/>
            <person name="Chen J."/>
            <person name="Wang L."/>
            <person name="Chen A."/>
            <person name="Yu S."/>
            <person name="Gao Z."/>
            <person name="Jin L."/>
            <person name="Gu W."/>
            <person name="Wang Z."/>
            <person name="Zhao L."/>
            <person name="Shi B."/>
            <person name="Wen H."/>
            <person name="Lin R."/>
            <person name="Jones M.K."/>
            <person name="Brejova B."/>
            <person name="Vinar T."/>
            <person name="Zhao G."/>
            <person name="McManus D.P."/>
            <person name="Chen Z."/>
            <person name="Zhou Y."/>
            <person name="Wang S."/>
        </authorList>
    </citation>
    <scope>NUCLEOTIDE SEQUENCE [LARGE SCALE GENOMIC DNA]</scope>
</reference>
<name>W6UTN8_ECHGR</name>
<comment type="caution">
    <text evidence="1">The sequence shown here is derived from an EMBL/GenBank/DDBJ whole genome shotgun (WGS) entry which is preliminary data.</text>
</comment>
<dbReference type="CTD" id="36335984"/>
<dbReference type="GeneID" id="36335984"/>